<organism evidence="1">
    <name type="scientific">Acididesulfobacillus acetoxydans</name>
    <dbReference type="NCBI Taxonomy" id="1561005"/>
    <lineage>
        <taxon>Bacteria</taxon>
        <taxon>Bacillati</taxon>
        <taxon>Bacillota</taxon>
        <taxon>Clostridia</taxon>
        <taxon>Eubacteriales</taxon>
        <taxon>Peptococcaceae</taxon>
        <taxon>Acididesulfobacillus</taxon>
    </lineage>
</organism>
<dbReference type="InterPro" id="IPR018540">
    <property type="entry name" value="Spo0E-like"/>
</dbReference>
<dbReference type="Proteomes" id="UP000836597">
    <property type="component" value="Chromosome"/>
</dbReference>
<reference evidence="2" key="1">
    <citation type="submission" date="2014-11" db="EMBL/GenBank/DDBJ databases">
        <authorList>
            <person name="Hornung B.V."/>
        </authorList>
    </citation>
    <scope>NUCLEOTIDE SEQUENCE</scope>
    <source>
        <strain evidence="2">INE</strain>
    </source>
</reference>
<sequence length="56" mass="6918">MESILQRRIERLRRKLNKSGGERGFKDPKVIRMSQELDQLLNQYYEANRYQQLSFW</sequence>
<reference evidence="1" key="2">
    <citation type="submission" date="2020-01" db="EMBL/GenBank/DDBJ databases">
        <authorList>
            <person name="Hornung B."/>
        </authorList>
    </citation>
    <scope>NUCLEOTIDE SEQUENCE</scope>
    <source>
        <strain evidence="1">PacBioINE</strain>
    </source>
</reference>
<proteinExistence type="predicted"/>
<dbReference type="InterPro" id="IPR036638">
    <property type="entry name" value="HLH_DNA-bd_sf"/>
</dbReference>
<dbReference type="RefSeq" id="WP_240985750.1">
    <property type="nucleotide sequence ID" value="NZ_CDGJ01000081.1"/>
</dbReference>
<dbReference type="Pfam" id="PF09388">
    <property type="entry name" value="SpoOE-like"/>
    <property type="match status" value="1"/>
</dbReference>
<dbReference type="EMBL" id="CDGJ01000081">
    <property type="protein sequence ID" value="CEJ08392.1"/>
    <property type="molecule type" value="Genomic_DNA"/>
</dbReference>
<evidence type="ECO:0000313" key="3">
    <source>
        <dbReference type="Proteomes" id="UP001071230"/>
    </source>
</evidence>
<dbReference type="AlphaFoldDB" id="A0A8S0VXW5"/>
<dbReference type="GO" id="GO:0046983">
    <property type="term" value="F:protein dimerization activity"/>
    <property type="evidence" value="ECO:0007669"/>
    <property type="project" value="InterPro"/>
</dbReference>
<dbReference type="InterPro" id="IPR037208">
    <property type="entry name" value="Spo0E-like_sf"/>
</dbReference>
<name>A0A8S0VXW5_9FIRM</name>
<dbReference type="EMBL" id="LR746496">
    <property type="protein sequence ID" value="CAA7602373.1"/>
    <property type="molecule type" value="Genomic_DNA"/>
</dbReference>
<dbReference type="GO" id="GO:0043937">
    <property type="term" value="P:regulation of sporulation"/>
    <property type="evidence" value="ECO:0007669"/>
    <property type="project" value="InterPro"/>
</dbReference>
<keyword evidence="3" id="KW-1185">Reference proteome</keyword>
<dbReference type="Gene3D" id="4.10.280.10">
    <property type="entry name" value="Helix-loop-helix DNA-binding domain"/>
    <property type="match status" value="1"/>
</dbReference>
<accession>A0A8S0VXW5</accession>
<protein>
    <submittedName>
        <fullName evidence="1">Aspartyl-phosphate phosphatase Spo0E-like</fullName>
    </submittedName>
    <submittedName>
        <fullName evidence="2">Spo0E like sporulation regulatory protein</fullName>
    </submittedName>
</protein>
<gene>
    <name evidence="2" type="ORF">DEACI_2868</name>
    <name evidence="1" type="ORF">DEACI_3047</name>
</gene>
<dbReference type="SUPFAM" id="SSF140500">
    <property type="entry name" value="BAS1536-like"/>
    <property type="match status" value="1"/>
</dbReference>
<dbReference type="KEGG" id="aacx:DEACI_3047"/>
<dbReference type="Proteomes" id="UP001071230">
    <property type="component" value="Unassembled WGS sequence"/>
</dbReference>
<evidence type="ECO:0000313" key="1">
    <source>
        <dbReference type="EMBL" id="CAA7602373.1"/>
    </source>
</evidence>
<evidence type="ECO:0000313" key="2">
    <source>
        <dbReference type="EMBL" id="CEJ08392.1"/>
    </source>
</evidence>